<feature type="region of interest" description="Disordered" evidence="1">
    <location>
        <begin position="113"/>
        <end position="159"/>
    </location>
</feature>
<keyword evidence="4" id="KW-1185">Reference proteome</keyword>
<dbReference type="InterPro" id="IPR036366">
    <property type="entry name" value="PGBDSf"/>
</dbReference>
<dbReference type="Pfam" id="PF01471">
    <property type="entry name" value="PG_binding_1"/>
    <property type="match status" value="1"/>
</dbReference>
<name>A0ABV8TTK4_9ACTN</name>
<gene>
    <name evidence="3" type="ORF">ACFPET_02660</name>
</gene>
<evidence type="ECO:0000313" key="4">
    <source>
        <dbReference type="Proteomes" id="UP001595823"/>
    </source>
</evidence>
<feature type="domain" description="Peptidoglycan binding-like" evidence="2">
    <location>
        <begin position="212"/>
        <end position="258"/>
    </location>
</feature>
<sequence>MSWRLAYSLDRLRDEINARAPKRSKRTDGTIGDSAHAGTASDHNPNSRGVVCAADFTHDPGAGADMDAISDILVHPGTRNKHLKYVIFNRLIAGIHTGWKWWNYSGSNPHTSHMHVSVGRGPDGRSSGPYDGRETWHVGKTNAKPTNPSKPGKRPAPKPHYDFPLPRGSYFGWAHWGNESISGWYNTRFKGVASRTWLKRFARQLEKRGWPVGKGKKYLRRYGNDGKYGDEWAALAKAFQRDQGLAIDGLIGPKTWTAAFENPVT</sequence>
<evidence type="ECO:0000313" key="3">
    <source>
        <dbReference type="EMBL" id="MFC4334095.1"/>
    </source>
</evidence>
<dbReference type="Proteomes" id="UP001595823">
    <property type="component" value="Unassembled WGS sequence"/>
</dbReference>
<dbReference type="RefSeq" id="WP_380617829.1">
    <property type="nucleotide sequence ID" value="NZ_JBHSDK010000002.1"/>
</dbReference>
<proteinExistence type="predicted"/>
<dbReference type="InterPro" id="IPR036365">
    <property type="entry name" value="PGBD-like_sf"/>
</dbReference>
<dbReference type="EMBL" id="JBHSDK010000002">
    <property type="protein sequence ID" value="MFC4334095.1"/>
    <property type="molecule type" value="Genomic_DNA"/>
</dbReference>
<accession>A0ABV8TTK4</accession>
<evidence type="ECO:0000259" key="2">
    <source>
        <dbReference type="Pfam" id="PF01471"/>
    </source>
</evidence>
<dbReference type="InterPro" id="IPR002477">
    <property type="entry name" value="Peptidoglycan-bd-like"/>
</dbReference>
<evidence type="ECO:0000256" key="1">
    <source>
        <dbReference type="SAM" id="MobiDB-lite"/>
    </source>
</evidence>
<reference evidence="4" key="1">
    <citation type="journal article" date="2019" name="Int. J. Syst. Evol. Microbiol.">
        <title>The Global Catalogue of Microorganisms (GCM) 10K type strain sequencing project: providing services to taxonomists for standard genome sequencing and annotation.</title>
        <authorList>
            <consortium name="The Broad Institute Genomics Platform"/>
            <consortium name="The Broad Institute Genome Sequencing Center for Infectious Disease"/>
            <person name="Wu L."/>
            <person name="Ma J."/>
        </authorList>
    </citation>
    <scope>NUCLEOTIDE SEQUENCE [LARGE SCALE GENOMIC DNA]</scope>
    <source>
        <strain evidence="4">IBRC-M 10908</strain>
    </source>
</reference>
<feature type="region of interest" description="Disordered" evidence="1">
    <location>
        <begin position="18"/>
        <end position="46"/>
    </location>
</feature>
<dbReference type="SUPFAM" id="SSF47090">
    <property type="entry name" value="PGBD-like"/>
    <property type="match status" value="1"/>
</dbReference>
<organism evidence="3 4">
    <name type="scientific">Salininema proteolyticum</name>
    <dbReference type="NCBI Taxonomy" id="1607685"/>
    <lineage>
        <taxon>Bacteria</taxon>
        <taxon>Bacillati</taxon>
        <taxon>Actinomycetota</taxon>
        <taxon>Actinomycetes</taxon>
        <taxon>Glycomycetales</taxon>
        <taxon>Glycomycetaceae</taxon>
        <taxon>Salininema</taxon>
    </lineage>
</organism>
<protein>
    <submittedName>
        <fullName evidence="3">Peptidoglycan-binding domain-containing protein</fullName>
    </submittedName>
</protein>
<comment type="caution">
    <text evidence="3">The sequence shown here is derived from an EMBL/GenBank/DDBJ whole genome shotgun (WGS) entry which is preliminary data.</text>
</comment>
<dbReference type="Gene3D" id="1.10.101.10">
    <property type="entry name" value="PGBD-like superfamily/PGBD"/>
    <property type="match status" value="1"/>
</dbReference>